<organism evidence="7 8">
    <name type="scientific">Botryobasidium botryosum (strain FD-172 SS1)</name>
    <dbReference type="NCBI Taxonomy" id="930990"/>
    <lineage>
        <taxon>Eukaryota</taxon>
        <taxon>Fungi</taxon>
        <taxon>Dikarya</taxon>
        <taxon>Basidiomycota</taxon>
        <taxon>Agaricomycotina</taxon>
        <taxon>Agaricomycetes</taxon>
        <taxon>Cantharellales</taxon>
        <taxon>Botryobasidiaceae</taxon>
        <taxon>Botryobasidium</taxon>
    </lineage>
</organism>
<dbReference type="HOGENOM" id="CLU_250020_0_0_1"/>
<keyword evidence="5" id="KW-0472">Membrane</keyword>
<dbReference type="Pfam" id="PF13193">
    <property type="entry name" value="AMP-binding_C"/>
    <property type="match status" value="1"/>
</dbReference>
<dbReference type="Pfam" id="PF00501">
    <property type="entry name" value="AMP-binding"/>
    <property type="match status" value="1"/>
</dbReference>
<dbReference type="OrthoDB" id="416786at2759"/>
<dbReference type="Gene3D" id="3.30.300.30">
    <property type="match status" value="1"/>
</dbReference>
<keyword evidence="8" id="KW-1185">Reference proteome</keyword>
<dbReference type="SUPFAM" id="SSF52777">
    <property type="entry name" value="CoA-dependent acyltransferases"/>
    <property type="match status" value="2"/>
</dbReference>
<dbReference type="SUPFAM" id="SSF47336">
    <property type="entry name" value="ACP-like"/>
    <property type="match status" value="1"/>
</dbReference>
<proteinExistence type="predicted"/>
<dbReference type="GO" id="GO:0043041">
    <property type="term" value="P:amino acid activation for nonribosomal peptide biosynthetic process"/>
    <property type="evidence" value="ECO:0007669"/>
    <property type="project" value="TreeGrafter"/>
</dbReference>
<keyword evidence="3" id="KW-0436">Ligase</keyword>
<evidence type="ECO:0000256" key="4">
    <source>
        <dbReference type="ARBA" id="ARBA00023268"/>
    </source>
</evidence>
<dbReference type="EMBL" id="KL198018">
    <property type="protein sequence ID" value="KDQ20087.1"/>
    <property type="molecule type" value="Genomic_DNA"/>
</dbReference>
<evidence type="ECO:0000256" key="2">
    <source>
        <dbReference type="ARBA" id="ARBA00022553"/>
    </source>
</evidence>
<keyword evidence="2" id="KW-0597">Phosphoprotein</keyword>
<evidence type="ECO:0000256" key="3">
    <source>
        <dbReference type="ARBA" id="ARBA00022598"/>
    </source>
</evidence>
<dbReference type="PROSITE" id="PS00455">
    <property type="entry name" value="AMP_BINDING"/>
    <property type="match status" value="1"/>
</dbReference>
<dbReference type="GO" id="GO:0044550">
    <property type="term" value="P:secondary metabolite biosynthetic process"/>
    <property type="evidence" value="ECO:0007669"/>
    <property type="project" value="TreeGrafter"/>
</dbReference>
<dbReference type="Pfam" id="PF00550">
    <property type="entry name" value="PP-binding"/>
    <property type="match status" value="1"/>
</dbReference>
<gene>
    <name evidence="7" type="ORF">BOTBODRAFT_51444</name>
</gene>
<dbReference type="Gene3D" id="3.40.50.12780">
    <property type="entry name" value="N-terminal domain of ligase-like"/>
    <property type="match status" value="1"/>
</dbReference>
<dbReference type="InterPro" id="IPR036736">
    <property type="entry name" value="ACP-like_sf"/>
</dbReference>
<evidence type="ECO:0000259" key="6">
    <source>
        <dbReference type="PROSITE" id="PS50075"/>
    </source>
</evidence>
<dbReference type="SMART" id="SM00823">
    <property type="entry name" value="PKS_PP"/>
    <property type="match status" value="1"/>
</dbReference>
<dbReference type="InterPro" id="IPR020845">
    <property type="entry name" value="AMP-binding_CS"/>
</dbReference>
<dbReference type="Proteomes" id="UP000027195">
    <property type="component" value="Unassembled WGS sequence"/>
</dbReference>
<dbReference type="PANTHER" id="PTHR45527:SF1">
    <property type="entry name" value="FATTY ACID SYNTHASE"/>
    <property type="match status" value="1"/>
</dbReference>
<dbReference type="Gene3D" id="3.30.559.30">
    <property type="entry name" value="Nonribosomal peptide synthetase, condensation domain"/>
    <property type="match status" value="1"/>
</dbReference>
<evidence type="ECO:0000256" key="5">
    <source>
        <dbReference type="SAM" id="Phobius"/>
    </source>
</evidence>
<feature type="transmembrane region" description="Helical" evidence="5">
    <location>
        <begin position="1437"/>
        <end position="1455"/>
    </location>
</feature>
<dbReference type="InterPro" id="IPR010071">
    <property type="entry name" value="AA_adenyl_dom"/>
</dbReference>
<dbReference type="InterPro" id="IPR023213">
    <property type="entry name" value="CAT-like_dom_sf"/>
</dbReference>
<dbReference type="CDD" id="cd05930">
    <property type="entry name" value="A_NRPS"/>
    <property type="match status" value="1"/>
</dbReference>
<dbReference type="SUPFAM" id="SSF56801">
    <property type="entry name" value="Acetyl-CoA synthetase-like"/>
    <property type="match status" value="1"/>
</dbReference>
<dbReference type="InterPro" id="IPR001242">
    <property type="entry name" value="Condensation_dom"/>
</dbReference>
<dbReference type="NCBIfam" id="TIGR01733">
    <property type="entry name" value="AA-adenyl-dom"/>
    <property type="match status" value="1"/>
</dbReference>
<dbReference type="InterPro" id="IPR025110">
    <property type="entry name" value="AMP-bd_C"/>
</dbReference>
<evidence type="ECO:0000313" key="8">
    <source>
        <dbReference type="Proteomes" id="UP000027195"/>
    </source>
</evidence>
<sequence>MPALVASPQADASARATLSNWALKHRNASSFDGLFLPSSHNNRANVHVADFERSFSDLGSIMNEFCARESRFDRATVLRLAFACILGLRGYTEQPVFGFIAGGDAARVGPCSFPIPATASIEESLVFAADQPQHGLPVNTVLQAGLPIWGASLEYAEQYEPWALEQELLPGSSLHLAFRDGVAPGSLEVRFSYRPNVISAADASYFLRHIHSAILQIARCEDLNQCLGAFDVKSDHELELLLHTYRQAPDHGSPRIPENHNLIHEYVSAHAKATPHAIAVESAEGTLSYRDLDRHSNSLAHALIAAGAQPGQHIAIYMEKSIRLFVGIVAIHKVGGCVTPLGLENPPAKNLFILKQTDAKIIIIDESASHVISTKYDFSELPATPTLLEITEGRWVPSEDTWGPVEVDVTPSTPAYIVYTSGTTGEPKGVILMHSNVVSFIQARMDGWNLDRTSKVLQLSNYVWDVSIGETVSAFSTGCCLYTVERMEAAARLDAVIEENNITHTIMTPTMAGLLATVPKCLKAILVTGEPLPVALRNKLVESVPCLINGGAPSEVTIIALATQVRKAHTRGPWTPFGRPMGDVNAYVLDHNLGVVPIGAVGELCLTGKQVAAGYLHRPDATAKAFVPNPFLAVDKADTLYHTGDLARLRADGMFELLGRQDGQIKFHGIRLESLEIESAILSASEEITQAALTISKVGEVDKLVAFVVLRKNYEAGVKDVVKGQEKDAELKEALEKIKKYVGSKLSSHAVPSQLWALHDLPRTPSGKVDRRAVKVLATELALQQAAAPRAPVAKSAPKPNGTIPHLNGYGNGNENGVAAFTPKPRPVPAYVNPEALELVRSAYSQVLNLDSATIDNNADFLTIGGDSLSAIRLSIQLRKAGLDVAARTFLAGSSILSIAALAPPSFSSKRANGSNGVITKDEAVPNGTQSKSKGAADLTPLELEYVLYKHSIEAYKVEDAFFGSFYQRGSVLIAFAARAPRPQSMEYNSLTVEIQGDPSPELVLSCLGVLMRKHEALRTVLAVTQTMKLANIVLKPEYYRPDWITIDASHGSADEQDAAFQSAITQAREQGYVTGTPALRMIYARATKRRPAQLVWNGPHSILDGWSLSTWNNDLADLLNGQEGIKPTRYRPFADFLAARDLTENVSWMRQELLPVTKPVWPIRNLKQFPVPVCDAAFYTEWKFNAGSTFSKLGVSQFAACLSALAVTVAQRERSLDTDRGVTLGYLTSGRSLDMEGIQDVTGCCIDLMVTKLNPRLDKTGREFLTETQERTAGALGRDHSLEGLMTEINKGKVGQETNATLQQVTLAFQNMPTISRGEGEKYSVKRLTERLPALSSLFIEVFPEEPQADGAVVWNVRCSHNRSILPSEQAAVFIDDMFVHLQGLLLHADEKLSEVAVLIPGQYSSEDRKDVVPFVPTPVFERQHEAFPLGPGSAMSSYMAIWMSILTIILFNLRLSMFGPRARAITATSTSS</sequence>
<dbReference type="InterPro" id="IPR042099">
    <property type="entry name" value="ANL_N_sf"/>
</dbReference>
<dbReference type="STRING" id="930990.A0A067N7H5"/>
<dbReference type="Gene3D" id="1.10.1200.10">
    <property type="entry name" value="ACP-like"/>
    <property type="match status" value="1"/>
</dbReference>
<dbReference type="GO" id="GO:0031177">
    <property type="term" value="F:phosphopantetheine binding"/>
    <property type="evidence" value="ECO:0007669"/>
    <property type="project" value="InterPro"/>
</dbReference>
<evidence type="ECO:0000256" key="1">
    <source>
        <dbReference type="ARBA" id="ARBA00022450"/>
    </source>
</evidence>
<accession>A0A067N7H5</accession>
<evidence type="ECO:0000313" key="7">
    <source>
        <dbReference type="EMBL" id="KDQ20087.1"/>
    </source>
</evidence>
<dbReference type="Gene3D" id="3.30.559.10">
    <property type="entry name" value="Chloramphenicol acetyltransferase-like domain"/>
    <property type="match status" value="1"/>
</dbReference>
<name>A0A067N7H5_BOTB1</name>
<dbReference type="GO" id="GO:0005737">
    <property type="term" value="C:cytoplasm"/>
    <property type="evidence" value="ECO:0007669"/>
    <property type="project" value="TreeGrafter"/>
</dbReference>
<dbReference type="InterPro" id="IPR009081">
    <property type="entry name" value="PP-bd_ACP"/>
</dbReference>
<dbReference type="InParanoid" id="A0A067N7H5"/>
<keyword evidence="4" id="KW-0511">Multifunctional enzyme</keyword>
<dbReference type="GO" id="GO:0016874">
    <property type="term" value="F:ligase activity"/>
    <property type="evidence" value="ECO:0007669"/>
    <property type="project" value="UniProtKB-KW"/>
</dbReference>
<dbReference type="Pfam" id="PF00668">
    <property type="entry name" value="Condensation"/>
    <property type="match status" value="1"/>
</dbReference>
<dbReference type="InterPro" id="IPR020806">
    <property type="entry name" value="PKS_PP-bd"/>
</dbReference>
<reference evidence="8" key="1">
    <citation type="journal article" date="2014" name="Proc. Natl. Acad. Sci. U.S.A.">
        <title>Extensive sampling of basidiomycete genomes demonstrates inadequacy of the white-rot/brown-rot paradigm for wood decay fungi.</title>
        <authorList>
            <person name="Riley R."/>
            <person name="Salamov A.A."/>
            <person name="Brown D.W."/>
            <person name="Nagy L.G."/>
            <person name="Floudas D."/>
            <person name="Held B.W."/>
            <person name="Levasseur A."/>
            <person name="Lombard V."/>
            <person name="Morin E."/>
            <person name="Otillar R."/>
            <person name="Lindquist E.A."/>
            <person name="Sun H."/>
            <person name="LaButti K.M."/>
            <person name="Schmutz J."/>
            <person name="Jabbour D."/>
            <person name="Luo H."/>
            <person name="Baker S.E."/>
            <person name="Pisabarro A.G."/>
            <person name="Walton J.D."/>
            <person name="Blanchette R.A."/>
            <person name="Henrissat B."/>
            <person name="Martin F."/>
            <person name="Cullen D."/>
            <person name="Hibbett D.S."/>
            <person name="Grigoriev I.V."/>
        </authorList>
    </citation>
    <scope>NUCLEOTIDE SEQUENCE [LARGE SCALE GENOMIC DNA]</scope>
    <source>
        <strain evidence="8">FD-172 SS1</strain>
    </source>
</reference>
<feature type="domain" description="Carrier" evidence="6">
    <location>
        <begin position="834"/>
        <end position="910"/>
    </location>
</feature>
<dbReference type="PROSITE" id="PS50075">
    <property type="entry name" value="CARRIER"/>
    <property type="match status" value="1"/>
</dbReference>
<dbReference type="PANTHER" id="PTHR45527">
    <property type="entry name" value="NONRIBOSOMAL PEPTIDE SYNTHETASE"/>
    <property type="match status" value="1"/>
</dbReference>
<keyword evidence="5" id="KW-0812">Transmembrane</keyword>
<keyword evidence="5" id="KW-1133">Transmembrane helix</keyword>
<keyword evidence="1" id="KW-0596">Phosphopantetheine</keyword>
<dbReference type="InterPro" id="IPR045851">
    <property type="entry name" value="AMP-bd_C_sf"/>
</dbReference>
<dbReference type="InterPro" id="IPR000873">
    <property type="entry name" value="AMP-dep_synth/lig_dom"/>
</dbReference>
<protein>
    <recommendedName>
        <fullName evidence="6">Carrier domain-containing protein</fullName>
    </recommendedName>
</protein>